<name>A0AA39P7A5_9AGAR</name>
<comment type="caution">
    <text evidence="1">The sequence shown here is derived from an EMBL/GenBank/DDBJ whole genome shotgun (WGS) entry which is preliminary data.</text>
</comment>
<reference evidence="1" key="1">
    <citation type="submission" date="2023-06" db="EMBL/GenBank/DDBJ databases">
        <authorList>
            <consortium name="Lawrence Berkeley National Laboratory"/>
            <person name="Ahrendt S."/>
            <person name="Sahu N."/>
            <person name="Indic B."/>
            <person name="Wong-Bajracharya J."/>
            <person name="Merenyi Z."/>
            <person name="Ke H.-M."/>
            <person name="Monk M."/>
            <person name="Kocsube S."/>
            <person name="Drula E."/>
            <person name="Lipzen A."/>
            <person name="Balint B."/>
            <person name="Henrissat B."/>
            <person name="Andreopoulos B."/>
            <person name="Martin F.M."/>
            <person name="Harder C.B."/>
            <person name="Rigling D."/>
            <person name="Ford K.L."/>
            <person name="Foster G.D."/>
            <person name="Pangilinan J."/>
            <person name="Papanicolaou A."/>
            <person name="Barry K."/>
            <person name="LaButti K."/>
            <person name="Viragh M."/>
            <person name="Koriabine M."/>
            <person name="Yan M."/>
            <person name="Riley R."/>
            <person name="Champramary S."/>
            <person name="Plett K.L."/>
            <person name="Tsai I.J."/>
            <person name="Slot J."/>
            <person name="Sipos G."/>
            <person name="Plett J."/>
            <person name="Nagy L.G."/>
            <person name="Grigoriev I.V."/>
        </authorList>
    </citation>
    <scope>NUCLEOTIDE SEQUENCE</scope>
    <source>
        <strain evidence="1">ICMP 16352</strain>
    </source>
</reference>
<proteinExistence type="predicted"/>
<gene>
    <name evidence="1" type="ORF">IW261DRAFT_1628449</name>
</gene>
<evidence type="ECO:0000313" key="1">
    <source>
        <dbReference type="EMBL" id="KAK0478912.1"/>
    </source>
</evidence>
<sequence length="153" mass="16810">MSYLERTFNTAIAIGSGQASPLLGTLLNVRGPNSPTYISEAENPSSHASQLRSIELWGWGEFLKGQDEILYRRIVVGSSTWAADDPHAACTFSDLEDVCLRRKLSSKTTILIWYITPILSTTYTMTASCCLVRTPGAGFRKEKASTHACTTRC</sequence>
<dbReference type="Proteomes" id="UP001175227">
    <property type="component" value="Unassembled WGS sequence"/>
</dbReference>
<protein>
    <submittedName>
        <fullName evidence="1">Uncharacterized protein</fullName>
    </submittedName>
</protein>
<evidence type="ECO:0000313" key="2">
    <source>
        <dbReference type="Proteomes" id="UP001175227"/>
    </source>
</evidence>
<organism evidence="1 2">
    <name type="scientific">Armillaria novae-zelandiae</name>
    <dbReference type="NCBI Taxonomy" id="153914"/>
    <lineage>
        <taxon>Eukaryota</taxon>
        <taxon>Fungi</taxon>
        <taxon>Dikarya</taxon>
        <taxon>Basidiomycota</taxon>
        <taxon>Agaricomycotina</taxon>
        <taxon>Agaricomycetes</taxon>
        <taxon>Agaricomycetidae</taxon>
        <taxon>Agaricales</taxon>
        <taxon>Marasmiineae</taxon>
        <taxon>Physalacriaceae</taxon>
        <taxon>Armillaria</taxon>
    </lineage>
</organism>
<keyword evidence="2" id="KW-1185">Reference proteome</keyword>
<dbReference type="EMBL" id="JAUEPR010000013">
    <property type="protein sequence ID" value="KAK0478912.1"/>
    <property type="molecule type" value="Genomic_DNA"/>
</dbReference>
<accession>A0AA39P7A5</accession>
<dbReference type="AlphaFoldDB" id="A0AA39P7A5"/>